<gene>
    <name evidence="1" type="ORF">FEQ00_02341</name>
</gene>
<evidence type="ECO:0008006" key="3">
    <source>
        <dbReference type="Google" id="ProtNLM"/>
    </source>
</evidence>
<dbReference type="InterPro" id="IPR029455">
    <property type="entry name" value="GHL15"/>
</dbReference>
<organism evidence="1 2">
    <name type="scientific">Burkholderia pseudomultivorans</name>
    <dbReference type="NCBI Taxonomy" id="1207504"/>
    <lineage>
        <taxon>Bacteria</taxon>
        <taxon>Pseudomonadati</taxon>
        <taxon>Pseudomonadota</taxon>
        <taxon>Betaproteobacteria</taxon>
        <taxon>Burkholderiales</taxon>
        <taxon>Burkholderiaceae</taxon>
        <taxon>Burkholderia</taxon>
        <taxon>Burkholderia cepacia complex</taxon>
    </lineage>
</organism>
<reference evidence="1 2" key="1">
    <citation type="submission" date="2019-06" db="EMBL/GenBank/DDBJ databases">
        <title>Evolution of Burkholderia multivorans in the lungs of Cystic Fibrosis patients.</title>
        <authorList>
            <person name="Moreira L.M."/>
        </authorList>
    </citation>
    <scope>NUCLEOTIDE SEQUENCE [LARGE SCALE GENOMIC DNA]</scope>
    <source>
        <strain evidence="1 2">VC13239</strain>
    </source>
</reference>
<comment type="caution">
    <text evidence="1">The sequence shown here is derived from an EMBL/GenBank/DDBJ whole genome shotgun (WGS) entry which is preliminary data.</text>
</comment>
<proteinExistence type="predicted"/>
<name>A0ABU2E241_9BURK</name>
<accession>A0ABU2E241</accession>
<dbReference type="RefSeq" id="WP_175895764.1">
    <property type="nucleotide sequence ID" value="NZ_CADFDQ010000013.1"/>
</dbReference>
<evidence type="ECO:0000313" key="1">
    <source>
        <dbReference type="EMBL" id="MDR8753920.1"/>
    </source>
</evidence>
<dbReference type="EMBL" id="VJSY01000015">
    <property type="protein sequence ID" value="MDR8753920.1"/>
    <property type="molecule type" value="Genomic_DNA"/>
</dbReference>
<dbReference type="Pfam" id="PF14885">
    <property type="entry name" value="GHL15"/>
    <property type="match status" value="1"/>
</dbReference>
<protein>
    <recommendedName>
        <fullName evidence="3">Lipoprotein</fullName>
    </recommendedName>
</protein>
<dbReference type="Proteomes" id="UP001248067">
    <property type="component" value="Unassembled WGS sequence"/>
</dbReference>
<evidence type="ECO:0000313" key="2">
    <source>
        <dbReference type="Proteomes" id="UP001248067"/>
    </source>
</evidence>
<sequence length="416" mass="47131">MTHKTRSASIYLKTFHDISKRRMANFSLKILSTALSSAALILPGHVIAQQQPRKFLVVEPAVSPQWIEQHGKEYHYIWQSRNDRKNASAWKQYAPNTILSSYFPYMRDPESAPVASWEQSHPDWILYQCDEKNIAFQFNKQITPLNIGNEDVTRWQIKNFLSSWQPDIGLDNFQMGPRENFCGYKSDDGKFNKIYSGPTGINRLNTVKLNWLKTVSQAAHKNKKTITINYSPDVPPDSNIAREILTSIDGMLYEDYWGPPYSKGIYTSNSRMFDLMNFFSLASSMNKSVYFIFQVPKMDRQNIETAMATYLINASDRTAVFITSPQRYGIVPDYKGYDAPVGEACGTASVQNGFLTRHFSGAEVVLRLPDAPPASLRLDKSEFIDVSGNTFPSNVELAPATGIIAYKTHHEKCPGS</sequence>
<keyword evidence="2" id="KW-1185">Reference proteome</keyword>